<proteinExistence type="predicted"/>
<evidence type="ECO:0000313" key="2">
    <source>
        <dbReference type="Proteomes" id="UP000295021"/>
    </source>
</evidence>
<protein>
    <submittedName>
        <fullName evidence="1">Uncharacterized protein</fullName>
    </submittedName>
</protein>
<comment type="caution">
    <text evidence="1">The sequence shown here is derived from an EMBL/GenBank/DDBJ whole genome shotgun (WGS) entry which is preliminary data.</text>
</comment>
<dbReference type="AlphaFoldDB" id="A0AAX2QRM7"/>
<accession>A0AAX2QRM7</accession>
<gene>
    <name evidence="1" type="ORF">EV131_102261</name>
</gene>
<sequence length="173" mass="19685">MFTKTTPVLSLSTKRWDLRVKASSGVRRASMAGSSMRSAWRFCSMSAASHRSWYRRRFLKKLQQADRALPRPSGRQTISRIDAGGWQWRTKCRRAATDRIDRAEAAVALRSRRLRTQSCLTTAVQPNFLVQSVYALCIRTNKLYPRSMILSRCATAAAAPRLETESLLKMLDT</sequence>
<organism evidence="1 2">
    <name type="scientific">Rhizobium laguerreae</name>
    <dbReference type="NCBI Taxonomy" id="1076926"/>
    <lineage>
        <taxon>Bacteria</taxon>
        <taxon>Pseudomonadati</taxon>
        <taxon>Pseudomonadota</taxon>
        <taxon>Alphaproteobacteria</taxon>
        <taxon>Hyphomicrobiales</taxon>
        <taxon>Rhizobiaceae</taxon>
        <taxon>Rhizobium/Agrobacterium group</taxon>
        <taxon>Rhizobium</taxon>
    </lineage>
</organism>
<dbReference type="EMBL" id="SMBI01000002">
    <property type="protein sequence ID" value="TCU28429.1"/>
    <property type="molecule type" value="Genomic_DNA"/>
</dbReference>
<dbReference type="Proteomes" id="UP000295021">
    <property type="component" value="Unassembled WGS sequence"/>
</dbReference>
<name>A0AAX2QRM7_9HYPH</name>
<evidence type="ECO:0000313" key="1">
    <source>
        <dbReference type="EMBL" id="TCU28429.1"/>
    </source>
</evidence>
<reference evidence="1 2" key="1">
    <citation type="submission" date="2019-03" db="EMBL/GenBank/DDBJ databases">
        <title>Genomic Encyclopedia of Type Strains, Phase IV (KMG-V): Genome sequencing to study the core and pangenomes of soil and plant-associated prokaryotes.</title>
        <authorList>
            <person name="Whitman W."/>
        </authorList>
    </citation>
    <scope>NUCLEOTIDE SEQUENCE [LARGE SCALE GENOMIC DNA]</scope>
    <source>
        <strain evidence="1 2">FB403</strain>
    </source>
</reference>